<dbReference type="OrthoDB" id="344152at2759"/>
<organism evidence="1">
    <name type="scientific">Cryptosporidium canis</name>
    <dbReference type="NCBI Taxonomy" id="195482"/>
    <lineage>
        <taxon>Eukaryota</taxon>
        <taxon>Sar</taxon>
        <taxon>Alveolata</taxon>
        <taxon>Apicomplexa</taxon>
        <taxon>Conoidasida</taxon>
        <taxon>Coccidia</taxon>
        <taxon>Eucoccidiorida</taxon>
        <taxon>Eimeriorina</taxon>
        <taxon>Cryptosporidiidae</taxon>
        <taxon>Cryptosporidium</taxon>
    </lineage>
</organism>
<accession>A0A9D5DHG1</accession>
<comment type="caution">
    <text evidence="1">The sequence shown here is derived from an EMBL/GenBank/DDBJ whole genome shotgun (WGS) entry which is preliminary data.</text>
</comment>
<name>A0A9D5DHG1_9CRYT</name>
<proteinExistence type="predicted"/>
<evidence type="ECO:0000313" key="1">
    <source>
        <dbReference type="EMBL" id="KAJ1604833.1"/>
    </source>
</evidence>
<dbReference type="AlphaFoldDB" id="A0A9D5DHG1"/>
<dbReference type="Proteomes" id="UP001067231">
    <property type="component" value="Unassembled WGS sequence"/>
</dbReference>
<sequence length="108" mass="12973">MNSSQNIDIEEWKREFFSARRPLSQEPEEESGSTRVEAAFLEDRISEDIQCMELMSPDAFNRIPMIYEMRESKSIEENWREYRRHLTQDYLKKSKQASRKLKKQNAPP</sequence>
<reference evidence="1" key="1">
    <citation type="submission" date="2022-10" db="EMBL/GenBank/DDBJ databases">
        <title>Adaptive evolution leads to modifications in subtelomeric GC content in a zoonotic Cryptosporidium species.</title>
        <authorList>
            <person name="Li J."/>
            <person name="Feng Y."/>
            <person name="Xiao L."/>
        </authorList>
    </citation>
    <scope>NUCLEOTIDE SEQUENCE</scope>
    <source>
        <strain evidence="1">33844</strain>
    </source>
</reference>
<dbReference type="EMBL" id="JAPCXC010000118">
    <property type="protein sequence ID" value="KAJ1604833.1"/>
    <property type="molecule type" value="Genomic_DNA"/>
</dbReference>
<protein>
    <submittedName>
        <fullName evidence="1">Uncharacterized protein</fullName>
    </submittedName>
</protein>
<gene>
    <name evidence="1" type="ORF">OJ253_3441</name>
</gene>